<evidence type="ECO:0000259" key="1">
    <source>
        <dbReference type="Pfam" id="PF13649"/>
    </source>
</evidence>
<dbReference type="SUPFAM" id="SSF53335">
    <property type="entry name" value="S-adenosyl-L-methionine-dependent methyltransferases"/>
    <property type="match status" value="1"/>
</dbReference>
<dbReference type="EMBL" id="KV423929">
    <property type="protein sequence ID" value="KZT60631.1"/>
    <property type="molecule type" value="Genomic_DNA"/>
</dbReference>
<keyword evidence="2" id="KW-0489">Methyltransferase</keyword>
<name>A0A165IIY7_9BASI</name>
<keyword evidence="2" id="KW-0808">Transferase</keyword>
<protein>
    <submittedName>
        <fullName evidence="2">S-adenosyl-L-methionine-dependent methyltransferase</fullName>
    </submittedName>
</protein>
<evidence type="ECO:0000313" key="2">
    <source>
        <dbReference type="EMBL" id="KZT60631.1"/>
    </source>
</evidence>
<dbReference type="PANTHER" id="PTHR43591">
    <property type="entry name" value="METHYLTRANSFERASE"/>
    <property type="match status" value="1"/>
</dbReference>
<dbReference type="GO" id="GO:0008168">
    <property type="term" value="F:methyltransferase activity"/>
    <property type="evidence" value="ECO:0007669"/>
    <property type="project" value="UniProtKB-KW"/>
</dbReference>
<reference evidence="2 3" key="1">
    <citation type="journal article" date="2016" name="Mol. Biol. Evol.">
        <title>Comparative Genomics of Early-Diverging Mushroom-Forming Fungi Provides Insights into the Origins of Lignocellulose Decay Capabilities.</title>
        <authorList>
            <person name="Nagy L.G."/>
            <person name="Riley R."/>
            <person name="Tritt A."/>
            <person name="Adam C."/>
            <person name="Daum C."/>
            <person name="Floudas D."/>
            <person name="Sun H."/>
            <person name="Yadav J.S."/>
            <person name="Pangilinan J."/>
            <person name="Larsson K.H."/>
            <person name="Matsuura K."/>
            <person name="Barry K."/>
            <person name="Labutti K."/>
            <person name="Kuo R."/>
            <person name="Ohm R.A."/>
            <person name="Bhattacharya S.S."/>
            <person name="Shirouzu T."/>
            <person name="Yoshinaga Y."/>
            <person name="Martin F.M."/>
            <person name="Grigoriev I.V."/>
            <person name="Hibbett D.S."/>
        </authorList>
    </citation>
    <scope>NUCLEOTIDE SEQUENCE [LARGE SCALE GENOMIC DNA]</scope>
    <source>
        <strain evidence="2 3">HHB12733</strain>
    </source>
</reference>
<accession>A0A165IIY7</accession>
<dbReference type="InParanoid" id="A0A165IIY7"/>
<dbReference type="Pfam" id="PF13649">
    <property type="entry name" value="Methyltransf_25"/>
    <property type="match status" value="1"/>
</dbReference>
<dbReference type="OrthoDB" id="3355826at2759"/>
<proteinExistence type="predicted"/>
<dbReference type="Proteomes" id="UP000076842">
    <property type="component" value="Unassembled WGS sequence"/>
</dbReference>
<dbReference type="InterPro" id="IPR041698">
    <property type="entry name" value="Methyltransf_25"/>
</dbReference>
<dbReference type="PANTHER" id="PTHR43591:SF24">
    <property type="entry name" value="2-METHOXY-6-POLYPRENYL-1,4-BENZOQUINOL METHYLASE, MITOCHONDRIAL"/>
    <property type="match status" value="1"/>
</dbReference>
<dbReference type="CDD" id="cd02440">
    <property type="entry name" value="AdoMet_MTases"/>
    <property type="match status" value="1"/>
</dbReference>
<dbReference type="AlphaFoldDB" id="A0A165IIY7"/>
<dbReference type="Gene3D" id="3.40.50.150">
    <property type="entry name" value="Vaccinia Virus protein VP39"/>
    <property type="match status" value="1"/>
</dbReference>
<dbReference type="GO" id="GO:0032259">
    <property type="term" value="P:methylation"/>
    <property type="evidence" value="ECO:0007669"/>
    <property type="project" value="UniProtKB-KW"/>
</dbReference>
<organism evidence="2 3">
    <name type="scientific">Calocera cornea HHB12733</name>
    <dbReference type="NCBI Taxonomy" id="1353952"/>
    <lineage>
        <taxon>Eukaryota</taxon>
        <taxon>Fungi</taxon>
        <taxon>Dikarya</taxon>
        <taxon>Basidiomycota</taxon>
        <taxon>Agaricomycotina</taxon>
        <taxon>Dacrymycetes</taxon>
        <taxon>Dacrymycetales</taxon>
        <taxon>Dacrymycetaceae</taxon>
        <taxon>Calocera</taxon>
    </lineage>
</organism>
<dbReference type="InterPro" id="IPR029063">
    <property type="entry name" value="SAM-dependent_MTases_sf"/>
</dbReference>
<feature type="domain" description="Methyltransferase" evidence="1">
    <location>
        <begin position="34"/>
        <end position="134"/>
    </location>
</feature>
<gene>
    <name evidence="2" type="ORF">CALCODRAFT_465194</name>
</gene>
<evidence type="ECO:0000313" key="3">
    <source>
        <dbReference type="Proteomes" id="UP000076842"/>
    </source>
</evidence>
<sequence>MRRAGEIVTGKFVYSLVASAGLPPKDVQDLRLTVLDNACGSGVVTAVMLEKMTAEQRNRARVTCGDVQQTLIDYVRARGEKEDWEGVETLLVDAQDTKLPSSHYTHVLTSFALMLVPKPLSALQEIHRLLLPGGVNGFTTWNHVGWIPLVQRAFTAIPGIPPFPSEDKYKDFMGTGRWDLPAFIKQQVEAQGFVDVKIDRVSADSDIPSPEEFVKRFGHMFVGLTTRWFTEEQKKADWPEKIKETLLKQLQEEYGVGKPWKMPMTANVVTCRKPAS</sequence>
<keyword evidence="3" id="KW-1185">Reference proteome</keyword>